<evidence type="ECO:0000313" key="5">
    <source>
        <dbReference type="EMBL" id="KCW67985.1"/>
    </source>
</evidence>
<feature type="compositionally biased region" description="Low complexity" evidence="3">
    <location>
        <begin position="176"/>
        <end position="190"/>
    </location>
</feature>
<feature type="region of interest" description="Disordered" evidence="3">
    <location>
        <begin position="1"/>
        <end position="236"/>
    </location>
</feature>
<sequence>MAASADPPSSHHFPRGSDPPAGSPRSRRKNLPSPRSQASRLEAEATSPCPSPPPLRSAAEAEAEAERAPGSPRRPAPQPEGGSEESLDWSGGNVVSVQPRKPAWNKPSSEAVDAGPVMGDAVSWPALSESARASPKSPSVDASSSKAVPVESVSISQARVEIPSGPPVMHSPQKQAASNSLNANSTSNNSPTARQKINRRGGGGNSNFPNAYGQGGFAHRPIPPPPPPPLPQFPIFQIASNPYGNFIPQMANAAVRDPTYKGNNWDGRPVRGFVSPPHVMTDHRNSSRRGNSGPHHRGDGSPRNSNNNGTRRDRDRGNFSGARDVNVHAHRANPRGFVRSSPPPPTSPQFVGPPPVRPLVPMSFPDISPQFYIPALPVEPYSGGPFFPPPPSTPMFMPVSDPSLPSHIVRQIEYYFSDDNLVKDEFLKSNMDTEGWVPISLIATFRRVTNLTNSIQLILESLRDSTVVEVQDNKVRRQNEWAKWIYRGSPASRSLSDEELAASFEKMTAQEIPANQNDTTGEADVHRDAVPRYSPKSTDQAQHPDTVGTDC</sequence>
<dbReference type="Gramene" id="KCW67985">
    <property type="protein sequence ID" value="KCW67985"/>
    <property type="gene ID" value="EUGRSUZ_F01675"/>
</dbReference>
<evidence type="ECO:0000259" key="4">
    <source>
        <dbReference type="PROSITE" id="PS50961"/>
    </source>
</evidence>
<dbReference type="InterPro" id="IPR006630">
    <property type="entry name" value="La_HTH"/>
</dbReference>
<evidence type="ECO:0000256" key="2">
    <source>
        <dbReference type="PROSITE-ProRule" id="PRU00332"/>
    </source>
</evidence>
<dbReference type="Gene3D" id="1.10.10.10">
    <property type="entry name" value="Winged helix-like DNA-binding domain superfamily/Winged helix DNA-binding domain"/>
    <property type="match status" value="1"/>
</dbReference>
<dbReference type="OMA" id="ERWEIWL"/>
<dbReference type="AlphaFoldDB" id="A0A059BQI7"/>
<feature type="compositionally biased region" description="Low complexity" evidence="3">
    <location>
        <begin position="133"/>
        <end position="150"/>
    </location>
</feature>
<dbReference type="GO" id="GO:0003723">
    <property type="term" value="F:RNA binding"/>
    <property type="evidence" value="ECO:0000318"/>
    <property type="project" value="GO_Central"/>
</dbReference>
<keyword evidence="1 2" id="KW-0694">RNA-binding</keyword>
<dbReference type="eggNOG" id="KOG2590">
    <property type="taxonomic scope" value="Eukaryota"/>
</dbReference>
<accession>A0A059BQI7</accession>
<reference evidence="5" key="1">
    <citation type="submission" date="2013-07" db="EMBL/GenBank/DDBJ databases">
        <title>The genome of Eucalyptus grandis.</title>
        <authorList>
            <person name="Schmutz J."/>
            <person name="Hayes R."/>
            <person name="Myburg A."/>
            <person name="Tuskan G."/>
            <person name="Grattapaglia D."/>
            <person name="Rokhsar D.S."/>
        </authorList>
    </citation>
    <scope>NUCLEOTIDE SEQUENCE</scope>
    <source>
        <tissue evidence="5">Leaf extractions</tissue>
    </source>
</reference>
<dbReference type="Pfam" id="PF05383">
    <property type="entry name" value="La"/>
    <property type="match status" value="1"/>
</dbReference>
<dbReference type="OrthoDB" id="340227at2759"/>
<dbReference type="SUPFAM" id="SSF46785">
    <property type="entry name" value="Winged helix' DNA-binding domain"/>
    <property type="match status" value="1"/>
</dbReference>
<feature type="domain" description="HTH La-type RNA-binding" evidence="4">
    <location>
        <begin position="398"/>
        <end position="487"/>
    </location>
</feature>
<name>A0A059BQI7_EUCGR</name>
<dbReference type="InterPro" id="IPR036390">
    <property type="entry name" value="WH_DNA-bd_sf"/>
</dbReference>
<proteinExistence type="predicted"/>
<gene>
    <name evidence="5" type="ORF">EUGRSUZ_F01675</name>
</gene>
<feature type="region of interest" description="Disordered" evidence="3">
    <location>
        <begin position="261"/>
        <end position="350"/>
    </location>
</feature>
<dbReference type="STRING" id="71139.A0A059BQI7"/>
<organism evidence="5">
    <name type="scientific">Eucalyptus grandis</name>
    <name type="common">Flooded gum</name>
    <dbReference type="NCBI Taxonomy" id="71139"/>
    <lineage>
        <taxon>Eukaryota</taxon>
        <taxon>Viridiplantae</taxon>
        <taxon>Streptophyta</taxon>
        <taxon>Embryophyta</taxon>
        <taxon>Tracheophyta</taxon>
        <taxon>Spermatophyta</taxon>
        <taxon>Magnoliopsida</taxon>
        <taxon>eudicotyledons</taxon>
        <taxon>Gunneridae</taxon>
        <taxon>Pentapetalae</taxon>
        <taxon>rosids</taxon>
        <taxon>malvids</taxon>
        <taxon>Myrtales</taxon>
        <taxon>Myrtaceae</taxon>
        <taxon>Myrtoideae</taxon>
        <taxon>Eucalypteae</taxon>
        <taxon>Eucalyptus</taxon>
    </lineage>
</organism>
<dbReference type="InterPro" id="IPR036388">
    <property type="entry name" value="WH-like_DNA-bd_sf"/>
</dbReference>
<dbReference type="SMART" id="SM00715">
    <property type="entry name" value="LA"/>
    <property type="match status" value="1"/>
</dbReference>
<dbReference type="KEGG" id="egr:104448859"/>
<dbReference type="PROSITE" id="PS50961">
    <property type="entry name" value="HTH_LA"/>
    <property type="match status" value="1"/>
</dbReference>
<feature type="region of interest" description="Disordered" evidence="3">
    <location>
        <begin position="508"/>
        <end position="551"/>
    </location>
</feature>
<dbReference type="EMBL" id="KK198758">
    <property type="protein sequence ID" value="KCW67985.1"/>
    <property type="molecule type" value="Genomic_DNA"/>
</dbReference>
<dbReference type="PANTHER" id="PTHR22792:SF155">
    <property type="entry name" value="LA-RELATED PROTEIN 1C-LIKE"/>
    <property type="match status" value="1"/>
</dbReference>
<evidence type="ECO:0000256" key="1">
    <source>
        <dbReference type="ARBA" id="ARBA00022884"/>
    </source>
</evidence>
<dbReference type="InParanoid" id="A0A059BQI7"/>
<dbReference type="InterPro" id="IPR045180">
    <property type="entry name" value="La_dom_prot"/>
</dbReference>
<dbReference type="FunFam" id="1.10.10.10:FF:000131">
    <property type="entry name" value="la-related protein 1B isoform X2"/>
    <property type="match status" value="1"/>
</dbReference>
<feature type="compositionally biased region" description="Pro residues" evidence="3">
    <location>
        <begin position="221"/>
        <end position="232"/>
    </location>
</feature>
<evidence type="ECO:0000256" key="3">
    <source>
        <dbReference type="SAM" id="MobiDB-lite"/>
    </source>
</evidence>
<dbReference type="CDD" id="cd07323">
    <property type="entry name" value="LAM"/>
    <property type="match status" value="1"/>
</dbReference>
<protein>
    <recommendedName>
        <fullName evidence="4">HTH La-type RNA-binding domain-containing protein</fullName>
    </recommendedName>
</protein>
<dbReference type="PANTHER" id="PTHR22792">
    <property type="entry name" value="LUPUS LA PROTEIN-RELATED"/>
    <property type="match status" value="1"/>
</dbReference>
<feature type="compositionally biased region" description="Pro residues" evidence="3">
    <location>
        <begin position="341"/>
        <end position="350"/>
    </location>
</feature>